<feature type="region of interest" description="Disordered" evidence="1">
    <location>
        <begin position="1"/>
        <end position="34"/>
    </location>
</feature>
<proteinExistence type="predicted"/>
<evidence type="ECO:0000256" key="1">
    <source>
        <dbReference type="SAM" id="MobiDB-lite"/>
    </source>
</evidence>
<gene>
    <name evidence="2" type="ORF">FSB_LOCUS59642</name>
</gene>
<organism evidence="2">
    <name type="scientific">Fagus sylvatica</name>
    <name type="common">Beechnut</name>
    <dbReference type="NCBI Taxonomy" id="28930"/>
    <lineage>
        <taxon>Eukaryota</taxon>
        <taxon>Viridiplantae</taxon>
        <taxon>Streptophyta</taxon>
        <taxon>Embryophyta</taxon>
        <taxon>Tracheophyta</taxon>
        <taxon>Spermatophyta</taxon>
        <taxon>Magnoliopsida</taxon>
        <taxon>eudicotyledons</taxon>
        <taxon>Gunneridae</taxon>
        <taxon>Pentapetalae</taxon>
        <taxon>rosids</taxon>
        <taxon>fabids</taxon>
        <taxon>Fagales</taxon>
        <taxon>Fagaceae</taxon>
        <taxon>Fagus</taxon>
    </lineage>
</organism>
<name>A0A2N9J5G4_FAGSY</name>
<sequence length="299" mass="33911">MVESDLGTENAGYTGVDDAQSGNQGLGLRREPSFSGWCDEDERVRLDHQFGNPDVSVEEDSDFELPLLQQSEIENGYLDREDYNKFKERSMHLNGSNAMDDASIHVGGNENKKYVPFNIENASIRETSGADVSMSIGNHEALPPDSKDPISVPNVLKTLFFILVWYNKSLLGEDLGKFPAPLLMNTVHFTMQAVLSKAITWFWSHRFQPSVSMSWRDYFMRVNRVSVVTLRSVQDWELESPSLFLELSYSISLRGMGEDQICWGSAPKKGFTVKCYYRCLSSHTFPVEEYLGVEEWGKS</sequence>
<reference evidence="2" key="1">
    <citation type="submission" date="2018-02" db="EMBL/GenBank/DDBJ databases">
        <authorList>
            <person name="Cohen D.B."/>
            <person name="Kent A.D."/>
        </authorList>
    </citation>
    <scope>NUCLEOTIDE SEQUENCE</scope>
</reference>
<dbReference type="EMBL" id="OIVN01006377">
    <property type="protein sequence ID" value="SPD31760.1"/>
    <property type="molecule type" value="Genomic_DNA"/>
</dbReference>
<dbReference type="AlphaFoldDB" id="A0A2N9J5G4"/>
<evidence type="ECO:0000313" key="2">
    <source>
        <dbReference type="EMBL" id="SPD31760.1"/>
    </source>
</evidence>
<accession>A0A2N9J5G4</accession>
<protein>
    <submittedName>
        <fullName evidence="2">Uncharacterized protein</fullName>
    </submittedName>
</protein>